<name>F4X118_ACREC</name>
<feature type="region of interest" description="Disordered" evidence="2">
    <location>
        <begin position="331"/>
        <end position="389"/>
    </location>
</feature>
<feature type="compositionally biased region" description="Basic and acidic residues" evidence="2">
    <location>
        <begin position="355"/>
        <end position="367"/>
    </location>
</feature>
<keyword evidence="1" id="KW-0175">Coiled coil</keyword>
<reference evidence="3" key="1">
    <citation type="submission" date="2011-02" db="EMBL/GenBank/DDBJ databases">
        <title>The genome of the leaf-cutting ant Acromyrmex echinatior suggests key adaptations to social evolution and fungus farming.</title>
        <authorList>
            <person name="Nygaard S."/>
            <person name="Zhang G."/>
        </authorList>
    </citation>
    <scope>NUCLEOTIDE SEQUENCE</scope>
</reference>
<sequence length="389" mass="43836">MTMGDDGNLEMLASDVELTCGMLLPAKLLVVYLCRPLNGVILAIVWLSALIVPRELDRGGLGDLPVSHLASVSSPAKLYNMNSSNKDTTRREFGSPSQFPGDSVRAPRRLTPSGESCQEQVVGHLFTAVETSDAPIIIESSKVSSISMESMASTDAVAPRGEKRGRKPKGSNVPGSRSLSKMGANRMDYNDDVLDRMDFLKITKRDHQVGKRRKLQECPLDDALSYRQKAEVDEITYLLCESAPRGQIRVRKRHKLEREITTLKRQMKAIQVDRDSLRDESGPSREFHTIREIEYIPPVHRPSLRGISRRIPENSTVRRKLVDKEERIIASSMANENEDPRGRKINSRDWLPSSDPDKGEAWRTVPERRKKKRRKKGKEIISEKGDDIS</sequence>
<evidence type="ECO:0000313" key="3">
    <source>
        <dbReference type="EMBL" id="EGI59855.1"/>
    </source>
</evidence>
<feature type="region of interest" description="Disordered" evidence="2">
    <location>
        <begin position="148"/>
        <end position="183"/>
    </location>
</feature>
<dbReference type="EMBL" id="GL888523">
    <property type="protein sequence ID" value="EGI59855.1"/>
    <property type="molecule type" value="Genomic_DNA"/>
</dbReference>
<evidence type="ECO:0000256" key="2">
    <source>
        <dbReference type="SAM" id="MobiDB-lite"/>
    </source>
</evidence>
<organism evidence="4">
    <name type="scientific">Acromyrmex echinatior</name>
    <name type="common">Panamanian leafcutter ant</name>
    <name type="synonym">Acromyrmex octospinosus echinatior</name>
    <dbReference type="NCBI Taxonomy" id="103372"/>
    <lineage>
        <taxon>Eukaryota</taxon>
        <taxon>Metazoa</taxon>
        <taxon>Ecdysozoa</taxon>
        <taxon>Arthropoda</taxon>
        <taxon>Hexapoda</taxon>
        <taxon>Insecta</taxon>
        <taxon>Pterygota</taxon>
        <taxon>Neoptera</taxon>
        <taxon>Endopterygota</taxon>
        <taxon>Hymenoptera</taxon>
        <taxon>Apocrita</taxon>
        <taxon>Aculeata</taxon>
        <taxon>Formicoidea</taxon>
        <taxon>Formicidae</taxon>
        <taxon>Myrmicinae</taxon>
        <taxon>Acromyrmex</taxon>
    </lineage>
</organism>
<gene>
    <name evidence="3" type="ORF">G5I_11975</name>
</gene>
<evidence type="ECO:0000256" key="1">
    <source>
        <dbReference type="SAM" id="Coils"/>
    </source>
</evidence>
<accession>F4X118</accession>
<proteinExistence type="predicted"/>
<dbReference type="InParanoid" id="F4X118"/>
<feature type="compositionally biased region" description="Basic and acidic residues" evidence="2">
    <location>
        <begin position="378"/>
        <end position="389"/>
    </location>
</feature>
<feature type="region of interest" description="Disordered" evidence="2">
    <location>
        <begin position="78"/>
        <end position="114"/>
    </location>
</feature>
<dbReference type="Proteomes" id="UP000007755">
    <property type="component" value="Unassembled WGS sequence"/>
</dbReference>
<feature type="coiled-coil region" evidence="1">
    <location>
        <begin position="253"/>
        <end position="280"/>
    </location>
</feature>
<dbReference type="AlphaFoldDB" id="F4X118"/>
<keyword evidence="4" id="KW-1185">Reference proteome</keyword>
<feature type="compositionally biased region" description="Basic residues" evidence="2">
    <location>
        <begin position="368"/>
        <end position="377"/>
    </location>
</feature>
<evidence type="ECO:0000313" key="4">
    <source>
        <dbReference type="Proteomes" id="UP000007755"/>
    </source>
</evidence>
<protein>
    <submittedName>
        <fullName evidence="3">Uncharacterized protein</fullName>
    </submittedName>
</protein>